<dbReference type="CDD" id="cd00099">
    <property type="entry name" value="IgV"/>
    <property type="match status" value="1"/>
</dbReference>
<dbReference type="InterPro" id="IPR036179">
    <property type="entry name" value="Ig-like_dom_sf"/>
</dbReference>
<evidence type="ECO:0000256" key="1">
    <source>
        <dbReference type="ARBA" id="ARBA00022729"/>
    </source>
</evidence>
<sequence length="89" mass="10386">VLVREGGEVPLSCSYDQTASVMYWYIQKPGQAIKLLLNGFAKNSDLEEEYRDRMFLFFDKTNRKFPLNITRIRMSDTGTYYCVFSATVH</sequence>
<feature type="non-terminal residue" evidence="7">
    <location>
        <position position="1"/>
    </location>
</feature>
<dbReference type="AlphaFoldDB" id="A0AAV7DFQ6"/>
<keyword evidence="1" id="KW-0732">Signal</keyword>
<accession>A0AAV7DFQ6</accession>
<keyword evidence="5" id="KW-0391">Immunity</keyword>
<dbReference type="PROSITE" id="PS50835">
    <property type="entry name" value="IG_LIKE"/>
    <property type="match status" value="1"/>
</dbReference>
<dbReference type="Pfam" id="PF07686">
    <property type="entry name" value="V-set"/>
    <property type="match status" value="1"/>
</dbReference>
<dbReference type="PANTHER" id="PTHR19367:SF18">
    <property type="entry name" value="T CELL RECEPTOR ALPHA VARIABLE 16"/>
    <property type="match status" value="1"/>
</dbReference>
<proteinExistence type="predicted"/>
<keyword evidence="5" id="KW-1279">T cell receptor</keyword>
<evidence type="ECO:0000313" key="8">
    <source>
        <dbReference type="Proteomes" id="UP000824782"/>
    </source>
</evidence>
<dbReference type="SMART" id="SM00406">
    <property type="entry name" value="IGv"/>
    <property type="match status" value="1"/>
</dbReference>
<dbReference type="GO" id="GO:0002250">
    <property type="term" value="P:adaptive immune response"/>
    <property type="evidence" value="ECO:0007669"/>
    <property type="project" value="UniProtKB-KW"/>
</dbReference>
<dbReference type="GO" id="GO:0042101">
    <property type="term" value="C:T cell receptor complex"/>
    <property type="evidence" value="ECO:0007669"/>
    <property type="project" value="UniProtKB-KW"/>
</dbReference>
<evidence type="ECO:0000256" key="4">
    <source>
        <dbReference type="ARBA" id="ARBA00023319"/>
    </source>
</evidence>
<reference evidence="7" key="1">
    <citation type="thesis" date="2020" institute="ProQuest LLC" country="789 East Eisenhower Parkway, Ann Arbor, MI, USA">
        <title>Comparative Genomics and Chromosome Evolution.</title>
        <authorList>
            <person name="Mudd A.B."/>
        </authorList>
    </citation>
    <scope>NUCLEOTIDE SEQUENCE</scope>
    <source>
        <strain evidence="7">237g6f4</strain>
        <tissue evidence="7">Blood</tissue>
    </source>
</reference>
<keyword evidence="2" id="KW-1064">Adaptive immunity</keyword>
<organism evidence="7 8">
    <name type="scientific">Engystomops pustulosus</name>
    <name type="common">Tungara frog</name>
    <name type="synonym">Physalaemus pustulosus</name>
    <dbReference type="NCBI Taxonomy" id="76066"/>
    <lineage>
        <taxon>Eukaryota</taxon>
        <taxon>Metazoa</taxon>
        <taxon>Chordata</taxon>
        <taxon>Craniata</taxon>
        <taxon>Vertebrata</taxon>
        <taxon>Euteleostomi</taxon>
        <taxon>Amphibia</taxon>
        <taxon>Batrachia</taxon>
        <taxon>Anura</taxon>
        <taxon>Neobatrachia</taxon>
        <taxon>Hyloidea</taxon>
        <taxon>Leptodactylidae</taxon>
        <taxon>Leiuperinae</taxon>
        <taxon>Engystomops</taxon>
    </lineage>
</organism>
<dbReference type="InterPro" id="IPR051287">
    <property type="entry name" value="TCR_variable_region"/>
</dbReference>
<gene>
    <name evidence="7" type="ORF">GDO81_001834</name>
</gene>
<evidence type="ECO:0000256" key="2">
    <source>
        <dbReference type="ARBA" id="ARBA00023130"/>
    </source>
</evidence>
<evidence type="ECO:0000256" key="3">
    <source>
        <dbReference type="ARBA" id="ARBA00023170"/>
    </source>
</evidence>
<comment type="caution">
    <text evidence="7">The sequence shown here is derived from an EMBL/GenBank/DDBJ whole genome shotgun (WGS) entry which is preliminary data.</text>
</comment>
<evidence type="ECO:0000256" key="5">
    <source>
        <dbReference type="ARBA" id="ARBA00043266"/>
    </source>
</evidence>
<dbReference type="SUPFAM" id="SSF48726">
    <property type="entry name" value="Immunoglobulin"/>
    <property type="match status" value="1"/>
</dbReference>
<evidence type="ECO:0000313" key="7">
    <source>
        <dbReference type="EMBL" id="KAG8596308.1"/>
    </source>
</evidence>
<feature type="domain" description="Ig-like" evidence="6">
    <location>
        <begin position="1"/>
        <end position="89"/>
    </location>
</feature>
<dbReference type="Gene3D" id="2.60.40.10">
    <property type="entry name" value="Immunoglobulins"/>
    <property type="match status" value="1"/>
</dbReference>
<name>A0AAV7DFQ6_ENGPU</name>
<dbReference type="InterPro" id="IPR013106">
    <property type="entry name" value="Ig_V-set"/>
</dbReference>
<evidence type="ECO:0000259" key="6">
    <source>
        <dbReference type="PROSITE" id="PS50835"/>
    </source>
</evidence>
<protein>
    <recommendedName>
        <fullName evidence="6">Ig-like domain-containing protein</fullName>
    </recommendedName>
</protein>
<dbReference type="PANTHER" id="PTHR19367">
    <property type="entry name" value="T-CELL RECEPTOR ALPHA CHAIN V REGION"/>
    <property type="match status" value="1"/>
</dbReference>
<dbReference type="InterPro" id="IPR013783">
    <property type="entry name" value="Ig-like_fold"/>
</dbReference>
<dbReference type="EMBL" id="WNYA01000001">
    <property type="protein sequence ID" value="KAG8596308.1"/>
    <property type="molecule type" value="Genomic_DNA"/>
</dbReference>
<keyword evidence="3" id="KW-0675">Receptor</keyword>
<keyword evidence="4" id="KW-0393">Immunoglobulin domain</keyword>
<dbReference type="InterPro" id="IPR007110">
    <property type="entry name" value="Ig-like_dom"/>
</dbReference>
<keyword evidence="8" id="KW-1185">Reference proteome</keyword>
<dbReference type="Proteomes" id="UP000824782">
    <property type="component" value="Unassembled WGS sequence"/>
</dbReference>